<dbReference type="InterPro" id="IPR039670">
    <property type="entry name" value="NPC2-like"/>
</dbReference>
<dbReference type="GO" id="GO:0032366">
    <property type="term" value="P:intracellular sterol transport"/>
    <property type="evidence" value="ECO:0007669"/>
    <property type="project" value="InterPro"/>
</dbReference>
<keyword evidence="6 8" id="KW-0732">Signal</keyword>
<evidence type="ECO:0000256" key="8">
    <source>
        <dbReference type="SAM" id="SignalP"/>
    </source>
</evidence>
<evidence type="ECO:0000313" key="10">
    <source>
        <dbReference type="EMBL" id="ORY84804.1"/>
    </source>
</evidence>
<dbReference type="InterPro" id="IPR033917">
    <property type="entry name" value="ML_PG-PI_TP"/>
</dbReference>
<name>A0A1Y2FN82_PROLT</name>
<evidence type="ECO:0000313" key="11">
    <source>
        <dbReference type="Proteomes" id="UP000193685"/>
    </source>
</evidence>
<comment type="function">
    <text evidence="1">Catalyzes the intermembrane transfer of phosphatidylglycerol and phosphatidylinositol.</text>
</comment>
<sequence>MRLSLVAALLPALSLAARTPRVTANELHTYIPGNSPIDYCQVPPPKDDLISIDRLELSPNPPERGQNLTIYAEGSIKEDIQQGAYVDIIVKYGLIRLLHTTLDLCEQTEKIDLACPIEAGPLALERVVELPKVIPPGKYSVQAQVFTEDGEQITCLSAHVQFTS</sequence>
<dbReference type="CDD" id="cd00917">
    <property type="entry name" value="PG-PI_TP"/>
    <property type="match status" value="1"/>
</dbReference>
<comment type="caution">
    <text evidence="10">The sequence shown here is derived from an EMBL/GenBank/DDBJ whole genome shotgun (WGS) entry which is preliminary data.</text>
</comment>
<evidence type="ECO:0000256" key="4">
    <source>
        <dbReference type="ARBA" id="ARBA00016056"/>
    </source>
</evidence>
<accession>A0A1Y2FN82</accession>
<dbReference type="PANTHER" id="PTHR11306">
    <property type="entry name" value="NIEMANN PICK TYPE C2 PROTEIN NPC2-RELATED"/>
    <property type="match status" value="1"/>
</dbReference>
<dbReference type="SUPFAM" id="SSF81296">
    <property type="entry name" value="E set domains"/>
    <property type="match status" value="1"/>
</dbReference>
<evidence type="ECO:0000256" key="6">
    <source>
        <dbReference type="ARBA" id="ARBA00022729"/>
    </source>
</evidence>
<keyword evidence="7" id="KW-0445">Lipid transport</keyword>
<evidence type="ECO:0000256" key="3">
    <source>
        <dbReference type="ARBA" id="ARBA00011245"/>
    </source>
</evidence>
<dbReference type="Gene3D" id="2.60.40.770">
    <property type="match status" value="1"/>
</dbReference>
<evidence type="ECO:0000256" key="7">
    <source>
        <dbReference type="ARBA" id="ARBA00023055"/>
    </source>
</evidence>
<organism evidence="10 11">
    <name type="scientific">Protomyces lactucae-debilis</name>
    <dbReference type="NCBI Taxonomy" id="2754530"/>
    <lineage>
        <taxon>Eukaryota</taxon>
        <taxon>Fungi</taxon>
        <taxon>Dikarya</taxon>
        <taxon>Ascomycota</taxon>
        <taxon>Taphrinomycotina</taxon>
        <taxon>Taphrinomycetes</taxon>
        <taxon>Taphrinales</taxon>
        <taxon>Protomycetaceae</taxon>
        <taxon>Protomyces</taxon>
    </lineage>
</organism>
<dbReference type="PANTHER" id="PTHR11306:SF0">
    <property type="entry name" value="PHOSPHATIDYLGLYCEROL_PHOSPHATIDYLINOSITOL TRANSFER PROTEIN"/>
    <property type="match status" value="1"/>
</dbReference>
<feature type="chain" id="PRO_5012847458" description="Phosphatidylglycerol/phosphatidylinositol transfer protein" evidence="8">
    <location>
        <begin position="17"/>
        <end position="164"/>
    </location>
</feature>
<dbReference type="OrthoDB" id="6409159at2759"/>
<dbReference type="GO" id="GO:0032934">
    <property type="term" value="F:sterol binding"/>
    <property type="evidence" value="ECO:0007669"/>
    <property type="project" value="InterPro"/>
</dbReference>
<proteinExistence type="inferred from homology"/>
<feature type="signal peptide" evidence="8">
    <location>
        <begin position="1"/>
        <end position="16"/>
    </location>
</feature>
<reference evidence="10 11" key="1">
    <citation type="submission" date="2016-07" db="EMBL/GenBank/DDBJ databases">
        <title>Pervasive Adenine N6-methylation of Active Genes in Fungi.</title>
        <authorList>
            <consortium name="DOE Joint Genome Institute"/>
            <person name="Mondo S.J."/>
            <person name="Dannebaum R.O."/>
            <person name="Kuo R.C."/>
            <person name="Labutti K."/>
            <person name="Haridas S."/>
            <person name="Kuo A."/>
            <person name="Salamov A."/>
            <person name="Ahrendt S.R."/>
            <person name="Lipzen A."/>
            <person name="Sullivan W."/>
            <person name="Andreopoulos W.B."/>
            <person name="Clum A."/>
            <person name="Lindquist E."/>
            <person name="Daum C."/>
            <person name="Ramamoorthy G.K."/>
            <person name="Gryganskyi A."/>
            <person name="Culley D."/>
            <person name="Magnuson J.K."/>
            <person name="James T.Y."/>
            <person name="O'Malley M.A."/>
            <person name="Stajich J.E."/>
            <person name="Spatafora J.W."/>
            <person name="Visel A."/>
            <person name="Grigoriev I.V."/>
        </authorList>
    </citation>
    <scope>NUCLEOTIDE SEQUENCE [LARGE SCALE GENOMIC DNA]</scope>
    <source>
        <strain evidence="10 11">12-1054</strain>
    </source>
</reference>
<gene>
    <name evidence="10" type="ORF">BCR37DRAFT_391570</name>
</gene>
<evidence type="ECO:0000259" key="9">
    <source>
        <dbReference type="SMART" id="SM00737"/>
    </source>
</evidence>
<dbReference type="GeneID" id="63787624"/>
<feature type="domain" description="MD-2-related lipid-recognition" evidence="9">
    <location>
        <begin position="37"/>
        <end position="160"/>
    </location>
</feature>
<evidence type="ECO:0000256" key="2">
    <source>
        <dbReference type="ARBA" id="ARBA00006370"/>
    </source>
</evidence>
<keyword evidence="11" id="KW-1185">Reference proteome</keyword>
<dbReference type="AlphaFoldDB" id="A0A1Y2FN82"/>
<dbReference type="InterPro" id="IPR014756">
    <property type="entry name" value="Ig_E-set"/>
</dbReference>
<evidence type="ECO:0000256" key="1">
    <source>
        <dbReference type="ARBA" id="ARBA00002053"/>
    </source>
</evidence>
<comment type="subunit">
    <text evidence="3">Monomer.</text>
</comment>
<keyword evidence="5" id="KW-0813">Transport</keyword>
<dbReference type="Proteomes" id="UP000193685">
    <property type="component" value="Unassembled WGS sequence"/>
</dbReference>
<evidence type="ECO:0000256" key="5">
    <source>
        <dbReference type="ARBA" id="ARBA00022448"/>
    </source>
</evidence>
<dbReference type="EMBL" id="MCFI01000005">
    <property type="protein sequence ID" value="ORY84804.1"/>
    <property type="molecule type" value="Genomic_DNA"/>
</dbReference>
<dbReference type="Pfam" id="PF02221">
    <property type="entry name" value="E1_DerP2_DerF2"/>
    <property type="match status" value="1"/>
</dbReference>
<dbReference type="OMA" id="HQTYDLC"/>
<dbReference type="InterPro" id="IPR003172">
    <property type="entry name" value="ML_dom"/>
</dbReference>
<dbReference type="RefSeq" id="XP_040726587.1">
    <property type="nucleotide sequence ID" value="XM_040871025.1"/>
</dbReference>
<comment type="similarity">
    <text evidence="2">Belongs to the NPC2 family.</text>
</comment>
<dbReference type="SMART" id="SM00737">
    <property type="entry name" value="ML"/>
    <property type="match status" value="1"/>
</dbReference>
<protein>
    <recommendedName>
        <fullName evidence="4">Phosphatidylglycerol/phosphatidylinositol transfer protein</fullName>
    </recommendedName>
</protein>